<feature type="region of interest" description="Disordered" evidence="1">
    <location>
        <begin position="1"/>
        <end position="124"/>
    </location>
</feature>
<name>A0A0G4HRZ7_9ALVE</name>
<keyword evidence="2" id="KW-1133">Transmembrane helix</keyword>
<feature type="compositionally biased region" description="Acidic residues" evidence="1">
    <location>
        <begin position="21"/>
        <end position="36"/>
    </location>
</feature>
<feature type="transmembrane region" description="Helical" evidence="2">
    <location>
        <begin position="188"/>
        <end position="210"/>
    </location>
</feature>
<feature type="compositionally biased region" description="Basic and acidic residues" evidence="1">
    <location>
        <begin position="37"/>
        <end position="50"/>
    </location>
</feature>
<gene>
    <name evidence="3" type="ORF">Cvel_8177</name>
</gene>
<keyword evidence="2" id="KW-0472">Membrane</keyword>
<keyword evidence="2" id="KW-0812">Transmembrane</keyword>
<sequence length="269" mass="30118">MVPSQRLSNSRNRHDSLGSIAEEEKEEEEEEEEEKQEDGGHRQDEDRKEGSVVSEVSSDISQEREQGTETGDDQAERQNLQRECSLQSVPSGPEEEKEAPTMMESASMASTSSNKAPETLHGSDPREEMLEVPVSQHDMPTETAVHFHGQSRQRGSDRHRQPVLTVEQLSRIDGGSLRAHDMTCLIDILLYMVRLLITLWALFLLCILVLKENEEEELGKAIRPENQTTAPRGFSRPGVLDVGGIVGDATWKALVAFVLFVFEHLVMSV</sequence>
<feature type="compositionally biased region" description="Low complexity" evidence="1">
    <location>
        <begin position="100"/>
        <end position="113"/>
    </location>
</feature>
<reference evidence="3" key="1">
    <citation type="submission" date="2014-11" db="EMBL/GenBank/DDBJ databases">
        <authorList>
            <person name="Otto D Thomas"/>
            <person name="Naeem Raeece"/>
        </authorList>
    </citation>
    <scope>NUCLEOTIDE SEQUENCE</scope>
</reference>
<proteinExistence type="predicted"/>
<accession>A0A0G4HRZ7</accession>
<protein>
    <submittedName>
        <fullName evidence="3">Uncharacterized protein</fullName>
    </submittedName>
</protein>
<organism evidence="3">
    <name type="scientific">Chromera velia CCMP2878</name>
    <dbReference type="NCBI Taxonomy" id="1169474"/>
    <lineage>
        <taxon>Eukaryota</taxon>
        <taxon>Sar</taxon>
        <taxon>Alveolata</taxon>
        <taxon>Colpodellida</taxon>
        <taxon>Chromeraceae</taxon>
        <taxon>Chromera</taxon>
    </lineage>
</organism>
<dbReference type="VEuPathDB" id="CryptoDB:Cvel_8177"/>
<dbReference type="EMBL" id="CDMZ01003635">
    <property type="protein sequence ID" value="CEM47086.1"/>
    <property type="molecule type" value="Genomic_DNA"/>
</dbReference>
<evidence type="ECO:0000313" key="3">
    <source>
        <dbReference type="EMBL" id="CEM47086.1"/>
    </source>
</evidence>
<dbReference type="AlphaFoldDB" id="A0A0G4HRZ7"/>
<evidence type="ECO:0000256" key="1">
    <source>
        <dbReference type="SAM" id="MobiDB-lite"/>
    </source>
</evidence>
<feature type="compositionally biased region" description="Polar residues" evidence="1">
    <location>
        <begin position="1"/>
        <end position="10"/>
    </location>
</feature>
<feature type="compositionally biased region" description="Polar residues" evidence="1">
    <location>
        <begin position="81"/>
        <end position="90"/>
    </location>
</feature>
<evidence type="ECO:0000256" key="2">
    <source>
        <dbReference type="SAM" id="Phobius"/>
    </source>
</evidence>